<evidence type="ECO:0000313" key="2">
    <source>
        <dbReference type="Proteomes" id="UP000253529"/>
    </source>
</evidence>
<dbReference type="RefSeq" id="WP_113890953.1">
    <property type="nucleotide sequence ID" value="NZ_QNRK01000023.1"/>
</dbReference>
<accession>A0A366F5W5</accession>
<sequence>MAEEPDNLVLQLLRAMRAENSARFDAIEAIVREVRLTVVSHDLRFDALDERVELIREGAVTAIGYAAHANRGHVDLRKQIADLTRRVERLEAGR</sequence>
<name>A0A366F5W5_9HYPH</name>
<dbReference type="OrthoDB" id="7916371at2"/>
<protein>
    <submittedName>
        <fullName evidence="1">Uncharacterized protein</fullName>
    </submittedName>
</protein>
<gene>
    <name evidence="1" type="ORF">DFR50_12367</name>
</gene>
<evidence type="ECO:0000313" key="1">
    <source>
        <dbReference type="EMBL" id="RBP09095.1"/>
    </source>
</evidence>
<keyword evidence="2" id="KW-1185">Reference proteome</keyword>
<reference evidence="1 2" key="1">
    <citation type="submission" date="2018-06" db="EMBL/GenBank/DDBJ databases">
        <title>Genomic Encyclopedia of Type Strains, Phase IV (KMG-IV): sequencing the most valuable type-strain genomes for metagenomic binning, comparative biology and taxonomic classification.</title>
        <authorList>
            <person name="Goeker M."/>
        </authorList>
    </citation>
    <scope>NUCLEOTIDE SEQUENCE [LARGE SCALE GENOMIC DNA]</scope>
    <source>
        <strain evidence="1 2">DSM 24875</strain>
    </source>
</reference>
<proteinExistence type="predicted"/>
<dbReference type="AlphaFoldDB" id="A0A366F5W5"/>
<dbReference type="Proteomes" id="UP000253529">
    <property type="component" value="Unassembled WGS sequence"/>
</dbReference>
<organism evidence="1 2">
    <name type="scientific">Roseiarcus fermentans</name>
    <dbReference type="NCBI Taxonomy" id="1473586"/>
    <lineage>
        <taxon>Bacteria</taxon>
        <taxon>Pseudomonadati</taxon>
        <taxon>Pseudomonadota</taxon>
        <taxon>Alphaproteobacteria</taxon>
        <taxon>Hyphomicrobiales</taxon>
        <taxon>Roseiarcaceae</taxon>
        <taxon>Roseiarcus</taxon>
    </lineage>
</organism>
<dbReference type="EMBL" id="QNRK01000023">
    <property type="protein sequence ID" value="RBP09095.1"/>
    <property type="molecule type" value="Genomic_DNA"/>
</dbReference>
<comment type="caution">
    <text evidence="1">The sequence shown here is derived from an EMBL/GenBank/DDBJ whole genome shotgun (WGS) entry which is preliminary data.</text>
</comment>